<reference evidence="1" key="2">
    <citation type="journal article" date="2015" name="Data Brief">
        <title>Shoot transcriptome of the giant reed, Arundo donax.</title>
        <authorList>
            <person name="Barrero R.A."/>
            <person name="Guerrero F.D."/>
            <person name="Moolhuijzen P."/>
            <person name="Goolsby J.A."/>
            <person name="Tidwell J."/>
            <person name="Bellgard S.E."/>
            <person name="Bellgard M.I."/>
        </authorList>
    </citation>
    <scope>NUCLEOTIDE SEQUENCE</scope>
    <source>
        <tissue evidence="1">Shoot tissue taken approximately 20 cm above the soil surface</tissue>
    </source>
</reference>
<accession>A0A0A8Y1N5</accession>
<name>A0A0A8Y1N5_ARUDO</name>
<dbReference type="AlphaFoldDB" id="A0A0A8Y1N5"/>
<organism evidence="1">
    <name type="scientific">Arundo donax</name>
    <name type="common">Giant reed</name>
    <name type="synonym">Donax arundinaceus</name>
    <dbReference type="NCBI Taxonomy" id="35708"/>
    <lineage>
        <taxon>Eukaryota</taxon>
        <taxon>Viridiplantae</taxon>
        <taxon>Streptophyta</taxon>
        <taxon>Embryophyta</taxon>
        <taxon>Tracheophyta</taxon>
        <taxon>Spermatophyta</taxon>
        <taxon>Magnoliopsida</taxon>
        <taxon>Liliopsida</taxon>
        <taxon>Poales</taxon>
        <taxon>Poaceae</taxon>
        <taxon>PACMAD clade</taxon>
        <taxon>Arundinoideae</taxon>
        <taxon>Arundineae</taxon>
        <taxon>Arundo</taxon>
    </lineage>
</organism>
<reference evidence="1" key="1">
    <citation type="submission" date="2014-09" db="EMBL/GenBank/DDBJ databases">
        <authorList>
            <person name="Magalhaes I.L.F."/>
            <person name="Oliveira U."/>
            <person name="Santos F.R."/>
            <person name="Vidigal T.H.D.A."/>
            <person name="Brescovit A.D."/>
            <person name="Santos A.J."/>
        </authorList>
    </citation>
    <scope>NUCLEOTIDE SEQUENCE</scope>
    <source>
        <tissue evidence="1">Shoot tissue taken approximately 20 cm above the soil surface</tissue>
    </source>
</reference>
<evidence type="ECO:0000313" key="1">
    <source>
        <dbReference type="EMBL" id="JAD20061.1"/>
    </source>
</evidence>
<protein>
    <submittedName>
        <fullName evidence="1">Uncharacterized protein</fullName>
    </submittedName>
</protein>
<proteinExistence type="predicted"/>
<dbReference type="EMBL" id="GBRH01277834">
    <property type="protein sequence ID" value="JAD20061.1"/>
    <property type="molecule type" value="Transcribed_RNA"/>
</dbReference>
<sequence>MEVDNSPVGLLYVFDKAVLYLSGPALACVSSLFKSVGCVVTFFITLLAPANWFKVVSEVSSILLAFIFADLDKREKLPDSFTCAGLTFLISLRAEEESLCGAEVRSSVFFVRQDAFFVNLLGVPLKLWLL</sequence>